<gene>
    <name evidence="2" type="ORF">S12H4_58554</name>
</gene>
<protein>
    <recommendedName>
        <fullName evidence="1">Putative auto-transporter adhesin head GIN domain-containing protein</fullName>
    </recommendedName>
</protein>
<name>X1VLE6_9ZZZZ</name>
<dbReference type="PROSITE" id="PS51257">
    <property type="entry name" value="PROKAR_LIPOPROTEIN"/>
    <property type="match status" value="1"/>
</dbReference>
<feature type="non-terminal residue" evidence="2">
    <location>
        <position position="144"/>
    </location>
</feature>
<comment type="caution">
    <text evidence="2">The sequence shown here is derived from an EMBL/GenBank/DDBJ whole genome shotgun (WGS) entry which is preliminary data.</text>
</comment>
<accession>X1VLE6</accession>
<sequence>MNRVIKKNKIKKIIKMALIIAVISVLAVFAASCKWTIGLVRGSGDIETEERDVSGFHKVYLEGIGNLIITQGDEESLVIEADDNIIPLIRADVSGDRLTIGFKRGYSFIPAAKIKFHLTVIDLDKISISGAGDINCDDFNTDEL</sequence>
<dbReference type="EMBL" id="BARW01038061">
    <property type="protein sequence ID" value="GAJ20157.1"/>
    <property type="molecule type" value="Genomic_DNA"/>
</dbReference>
<dbReference type="Pfam" id="PF10988">
    <property type="entry name" value="DUF2807"/>
    <property type="match status" value="1"/>
</dbReference>
<reference evidence="2" key="1">
    <citation type="journal article" date="2014" name="Front. Microbiol.">
        <title>High frequency of phylogenetically diverse reductive dehalogenase-homologous genes in deep subseafloor sedimentary metagenomes.</title>
        <authorList>
            <person name="Kawai M."/>
            <person name="Futagami T."/>
            <person name="Toyoda A."/>
            <person name="Takaki Y."/>
            <person name="Nishi S."/>
            <person name="Hori S."/>
            <person name="Arai W."/>
            <person name="Tsubouchi T."/>
            <person name="Morono Y."/>
            <person name="Uchiyama I."/>
            <person name="Ito T."/>
            <person name="Fujiyama A."/>
            <person name="Inagaki F."/>
            <person name="Takami H."/>
        </authorList>
    </citation>
    <scope>NUCLEOTIDE SEQUENCE</scope>
    <source>
        <strain evidence="2">Expedition CK06-06</strain>
    </source>
</reference>
<dbReference type="InterPro" id="IPR021255">
    <property type="entry name" value="DUF2807"/>
</dbReference>
<dbReference type="Gene3D" id="2.160.20.120">
    <property type="match status" value="1"/>
</dbReference>
<proteinExistence type="predicted"/>
<evidence type="ECO:0000313" key="2">
    <source>
        <dbReference type="EMBL" id="GAJ20157.1"/>
    </source>
</evidence>
<evidence type="ECO:0000259" key="1">
    <source>
        <dbReference type="Pfam" id="PF10988"/>
    </source>
</evidence>
<organism evidence="2">
    <name type="scientific">marine sediment metagenome</name>
    <dbReference type="NCBI Taxonomy" id="412755"/>
    <lineage>
        <taxon>unclassified sequences</taxon>
        <taxon>metagenomes</taxon>
        <taxon>ecological metagenomes</taxon>
    </lineage>
</organism>
<dbReference type="AlphaFoldDB" id="X1VLE6"/>
<feature type="domain" description="Putative auto-transporter adhesin head GIN" evidence="1">
    <location>
        <begin position="56"/>
        <end position="143"/>
    </location>
</feature>